<evidence type="ECO:0000256" key="6">
    <source>
        <dbReference type="RuleBase" id="RU004468"/>
    </source>
</evidence>
<evidence type="ECO:0000256" key="5">
    <source>
        <dbReference type="RuleBase" id="RU003690"/>
    </source>
</evidence>
<organism evidence="7 8">
    <name type="scientific">Rosenbergiella australiborealis</name>
    <dbReference type="NCBI Taxonomy" id="1544696"/>
    <lineage>
        <taxon>Bacteria</taxon>
        <taxon>Pseudomonadati</taxon>
        <taxon>Pseudomonadota</taxon>
        <taxon>Gammaproteobacteria</taxon>
        <taxon>Enterobacterales</taxon>
        <taxon>Erwiniaceae</taxon>
        <taxon>Rosenbergiella</taxon>
    </lineage>
</organism>
<protein>
    <submittedName>
        <fullName evidence="7">Family 1 glycosylhydrolase</fullName>
    </submittedName>
</protein>
<dbReference type="PROSITE" id="PS00653">
    <property type="entry name" value="GLYCOSYL_HYDROL_F1_2"/>
    <property type="match status" value="1"/>
</dbReference>
<keyword evidence="3 6" id="KW-0326">Glycosidase</keyword>
<name>A0ABS5T9D9_9GAMM</name>
<dbReference type="PRINTS" id="PR00131">
    <property type="entry name" value="GLHYDRLASE1"/>
</dbReference>
<gene>
    <name evidence="7" type="ORF">HGT73_11775</name>
</gene>
<evidence type="ECO:0000256" key="2">
    <source>
        <dbReference type="ARBA" id="ARBA00022801"/>
    </source>
</evidence>
<comment type="similarity">
    <text evidence="1 5">Belongs to the glycosyl hydrolase 1 family.</text>
</comment>
<proteinExistence type="inferred from homology"/>
<dbReference type="RefSeq" id="WP_214215273.1">
    <property type="nucleotide sequence ID" value="NZ_JABBFO010000012.1"/>
</dbReference>
<dbReference type="SUPFAM" id="SSF51445">
    <property type="entry name" value="(Trans)glycosidases"/>
    <property type="match status" value="1"/>
</dbReference>
<dbReference type="PANTHER" id="PTHR10353:SF122">
    <property type="entry name" value="6-PHOSPHO-BETA-GLUCOSIDASE ASCB-RELATED"/>
    <property type="match status" value="1"/>
</dbReference>
<dbReference type="InterPro" id="IPR001360">
    <property type="entry name" value="Glyco_hydro_1"/>
</dbReference>
<dbReference type="PROSITE" id="PS00572">
    <property type="entry name" value="GLYCOSYL_HYDROL_F1_1"/>
    <property type="match status" value="1"/>
</dbReference>
<dbReference type="InterPro" id="IPR017853">
    <property type="entry name" value="GH"/>
</dbReference>
<reference evidence="7 8" key="1">
    <citation type="submission" date="2020-04" db="EMBL/GenBank/DDBJ databases">
        <title>Genome sequencing of Rosenbergiella species.</title>
        <authorList>
            <person name="Alvarez-Perez S."/>
            <person name="Lievens B."/>
        </authorList>
    </citation>
    <scope>NUCLEOTIDE SEQUENCE [LARGE SCALE GENOMIC DNA]</scope>
    <source>
        <strain evidence="7 8">CdVSA20.1</strain>
    </source>
</reference>
<keyword evidence="2 6" id="KW-0378">Hydrolase</keyword>
<sequence>MSIDKVSFPKDFLWGGAIAANQAEGAWKEGGKGASVADINEFVPHKDLASMSNKEMTREKALFALQDSNGIYPKRNGIDFYHSFKQDLALLKAAGLKSFRTSISWPRLFPNGDESQACEEGLLFYDTLIDEIVRNDMVPLITLSHYEMPLNLAFSYNGWKNRKLIDFFFIFAKTCLDRYHDRVKLWIPFNQINLIKYESFNHLGIFQEDNNNLEQDKFQGIHHELIASAKIKEYAKNLSEEIKIGVMLYSDFSYPENSTPEDNFATYQRNQYEIYYADVLLRGQYPGYIKRFFEKKNITIITQSDDDELLKNTADFMSFSYYNTTLSNANIAQNFSKNSVRNPSLPANPWGWSIDPSGLRYVLNFYWDRWQKPLYITENGLGHFDHVINGQIDDDYRIDYLASHIKAIGQAIADGVEVKGYYMWSPIDLVSCSSSQMTKRYGLVYVNYDDQGAGDGKRIPKKSYSWFKKVVNSNGDSLLTY</sequence>
<feature type="active site" description="Nucleophile" evidence="4">
    <location>
        <position position="378"/>
    </location>
</feature>
<evidence type="ECO:0000313" key="8">
    <source>
        <dbReference type="Proteomes" id="UP000786875"/>
    </source>
</evidence>
<comment type="caution">
    <text evidence="7">The sequence shown here is derived from an EMBL/GenBank/DDBJ whole genome shotgun (WGS) entry which is preliminary data.</text>
</comment>
<evidence type="ECO:0000256" key="3">
    <source>
        <dbReference type="ARBA" id="ARBA00023295"/>
    </source>
</evidence>
<accession>A0ABS5T9D9</accession>
<keyword evidence="8" id="KW-1185">Reference proteome</keyword>
<dbReference type="EMBL" id="JABBFO010000012">
    <property type="protein sequence ID" value="MBT0728042.1"/>
    <property type="molecule type" value="Genomic_DNA"/>
</dbReference>
<dbReference type="Gene3D" id="3.20.20.80">
    <property type="entry name" value="Glycosidases"/>
    <property type="match status" value="1"/>
</dbReference>
<evidence type="ECO:0000256" key="4">
    <source>
        <dbReference type="PROSITE-ProRule" id="PRU10055"/>
    </source>
</evidence>
<dbReference type="Proteomes" id="UP000786875">
    <property type="component" value="Unassembled WGS sequence"/>
</dbReference>
<dbReference type="Pfam" id="PF00232">
    <property type="entry name" value="Glyco_hydro_1"/>
    <property type="match status" value="1"/>
</dbReference>
<evidence type="ECO:0000256" key="1">
    <source>
        <dbReference type="ARBA" id="ARBA00010838"/>
    </source>
</evidence>
<dbReference type="InterPro" id="IPR033132">
    <property type="entry name" value="GH_1_N_CS"/>
</dbReference>
<evidence type="ECO:0000313" key="7">
    <source>
        <dbReference type="EMBL" id="MBT0728042.1"/>
    </source>
</evidence>
<dbReference type="InterPro" id="IPR018120">
    <property type="entry name" value="Glyco_hydro_1_AS"/>
</dbReference>
<dbReference type="PANTHER" id="PTHR10353">
    <property type="entry name" value="GLYCOSYL HYDROLASE"/>
    <property type="match status" value="1"/>
</dbReference>